<dbReference type="Pfam" id="PF13505">
    <property type="entry name" value="OMP_b-brl"/>
    <property type="match status" value="1"/>
</dbReference>
<evidence type="ECO:0000256" key="3">
    <source>
        <dbReference type="ARBA" id="ARBA00023136"/>
    </source>
</evidence>
<keyword evidence="2" id="KW-0732">Signal</keyword>
<comment type="caution">
    <text evidence="8">The sequence shown here is derived from an EMBL/GenBank/DDBJ whole genome shotgun (WGS) entry which is preliminary data.</text>
</comment>
<feature type="domain" description="Outer membrane protein beta-barrel" evidence="7">
    <location>
        <begin position="58"/>
        <end position="228"/>
    </location>
</feature>
<dbReference type="Gene3D" id="2.40.160.20">
    <property type="match status" value="1"/>
</dbReference>
<dbReference type="PANTHER" id="PTHR34001:SF3">
    <property type="entry name" value="BLL7405 PROTEIN"/>
    <property type="match status" value="1"/>
</dbReference>
<dbReference type="Proteomes" id="UP001364224">
    <property type="component" value="Unassembled WGS sequence"/>
</dbReference>
<reference evidence="8 9" key="1">
    <citation type="submission" date="2024-02" db="EMBL/GenBank/DDBJ databases">
        <title>Adaptive strategies in a cosmopolitan and abundant soil bacterium.</title>
        <authorList>
            <person name="Carini P."/>
        </authorList>
    </citation>
    <scope>NUCLEOTIDE SEQUENCE [LARGE SCALE GENOMIC DNA]</scope>
    <source>
        <strain evidence="8 9">AZCC 1608</strain>
    </source>
</reference>
<keyword evidence="6" id="KW-1133">Transmembrane helix</keyword>
<evidence type="ECO:0000256" key="6">
    <source>
        <dbReference type="SAM" id="Phobius"/>
    </source>
</evidence>
<keyword evidence="6" id="KW-0812">Transmembrane</keyword>
<sequence length="228" mass="24315">MEFRNQTGVSPGLVAAVAWGCVMSRFVWGALALVATGWTMSARAADLYGSRAPYTVNQPLNAYSWAGPYLGGNLGYGWGSVANNPTKPSGFVGGVQAGYNWQNGGWVFGLEGDIQATGAEETFAPWKFSNPWFGTVRGRAGYAFNNILFFGTGGLAFGELRATTFGVSESHTNAGWTLGAGAEMGFAPNWSAKIEYLYVDLANSNFVVTGASNGYRFGLIRAGVNYRF</sequence>
<feature type="transmembrane region" description="Helical" evidence="6">
    <location>
        <begin position="12"/>
        <end position="34"/>
    </location>
</feature>
<evidence type="ECO:0000256" key="2">
    <source>
        <dbReference type="ARBA" id="ARBA00022729"/>
    </source>
</evidence>
<evidence type="ECO:0000256" key="1">
    <source>
        <dbReference type="ARBA" id="ARBA00004442"/>
    </source>
</evidence>
<dbReference type="InterPro" id="IPR051692">
    <property type="entry name" value="OMP-like"/>
</dbReference>
<evidence type="ECO:0000256" key="5">
    <source>
        <dbReference type="ARBA" id="ARBA00038306"/>
    </source>
</evidence>
<dbReference type="EMBL" id="JAZHRV010000001">
    <property type="protein sequence ID" value="MEH2558266.1"/>
    <property type="molecule type" value="Genomic_DNA"/>
</dbReference>
<organism evidence="8 9">
    <name type="scientific">Bradyrhizobium algeriense</name>
    <dbReference type="NCBI Taxonomy" id="634784"/>
    <lineage>
        <taxon>Bacteria</taxon>
        <taxon>Pseudomonadati</taxon>
        <taxon>Pseudomonadota</taxon>
        <taxon>Alphaproteobacteria</taxon>
        <taxon>Hyphomicrobiales</taxon>
        <taxon>Nitrobacteraceae</taxon>
        <taxon>Bradyrhizobium</taxon>
    </lineage>
</organism>
<protein>
    <submittedName>
        <fullName evidence="8">Outer membrane immunogenic protein</fullName>
    </submittedName>
</protein>
<keyword evidence="3 6" id="KW-0472">Membrane</keyword>
<name>A0ABU8BI93_9BRAD</name>
<accession>A0ABU8BI93</accession>
<evidence type="ECO:0000256" key="4">
    <source>
        <dbReference type="ARBA" id="ARBA00023237"/>
    </source>
</evidence>
<comment type="subcellular location">
    <subcellularLocation>
        <location evidence="1">Cell outer membrane</location>
    </subcellularLocation>
</comment>
<dbReference type="SUPFAM" id="SSF56925">
    <property type="entry name" value="OMPA-like"/>
    <property type="match status" value="1"/>
</dbReference>
<comment type="similarity">
    <text evidence="5">Belongs to the Omp25/RopB family.</text>
</comment>
<evidence type="ECO:0000313" key="9">
    <source>
        <dbReference type="Proteomes" id="UP001364224"/>
    </source>
</evidence>
<dbReference type="InterPro" id="IPR011250">
    <property type="entry name" value="OMP/PagP_B-barrel"/>
</dbReference>
<dbReference type="PANTHER" id="PTHR34001">
    <property type="entry name" value="BLL7405 PROTEIN"/>
    <property type="match status" value="1"/>
</dbReference>
<gene>
    <name evidence="8" type="ORF">V1286_005795</name>
</gene>
<proteinExistence type="inferred from homology"/>
<evidence type="ECO:0000259" key="7">
    <source>
        <dbReference type="Pfam" id="PF13505"/>
    </source>
</evidence>
<keyword evidence="9" id="KW-1185">Reference proteome</keyword>
<keyword evidence="4" id="KW-0998">Cell outer membrane</keyword>
<dbReference type="InterPro" id="IPR027385">
    <property type="entry name" value="Beta-barrel_OMP"/>
</dbReference>
<evidence type="ECO:0000313" key="8">
    <source>
        <dbReference type="EMBL" id="MEH2558266.1"/>
    </source>
</evidence>